<reference evidence="1" key="1">
    <citation type="submission" date="2014-08" db="EMBL/GenBank/DDBJ databases">
        <authorList>
            <person name="Sharma Rahul"/>
            <person name="Thines Marco"/>
        </authorList>
    </citation>
    <scope>NUCLEOTIDE SEQUENCE</scope>
</reference>
<accession>A0A0F7SH05</accession>
<dbReference type="AlphaFoldDB" id="A0A0F7SH05"/>
<dbReference type="EMBL" id="LN483167">
    <property type="protein sequence ID" value="CDZ96998.1"/>
    <property type="molecule type" value="Genomic_DNA"/>
</dbReference>
<proteinExistence type="predicted"/>
<organism evidence="1">
    <name type="scientific">Phaffia rhodozyma</name>
    <name type="common">Yeast</name>
    <name type="synonym">Xanthophyllomyces dendrorhous</name>
    <dbReference type="NCBI Taxonomy" id="264483"/>
    <lineage>
        <taxon>Eukaryota</taxon>
        <taxon>Fungi</taxon>
        <taxon>Dikarya</taxon>
        <taxon>Basidiomycota</taxon>
        <taxon>Agaricomycotina</taxon>
        <taxon>Tremellomycetes</taxon>
        <taxon>Cystofilobasidiales</taxon>
        <taxon>Mrakiaceae</taxon>
        <taxon>Phaffia</taxon>
    </lineage>
</organism>
<name>A0A0F7SH05_PHARH</name>
<protein>
    <submittedName>
        <fullName evidence="1">Uncharacterized protein</fullName>
    </submittedName>
</protein>
<sequence length="134" mass="15434">MRSLRWLLETRVGPEENIKCSAGAEFKKKCKGLEFTPTSWILGLSVMTFILTRHVLSTYMSASHSRPSASGWTPATWVFYIIRPRKEYRERRIENNRDGGEKTWGNLKRLCIHPSNFNLPDSISLARSSILVFT</sequence>
<evidence type="ECO:0000313" key="1">
    <source>
        <dbReference type="EMBL" id="CDZ96998.1"/>
    </source>
</evidence>